<accession>A0A934JX75</accession>
<evidence type="ECO:0000259" key="1">
    <source>
        <dbReference type="Pfam" id="PF02627"/>
    </source>
</evidence>
<dbReference type="InterPro" id="IPR029032">
    <property type="entry name" value="AhpD-like"/>
</dbReference>
<dbReference type="Pfam" id="PF02627">
    <property type="entry name" value="CMD"/>
    <property type="match status" value="1"/>
</dbReference>
<feature type="domain" description="Carboxymuconolactone decarboxylase-like" evidence="1">
    <location>
        <begin position="36"/>
        <end position="116"/>
    </location>
</feature>
<reference evidence="2" key="1">
    <citation type="submission" date="2020-10" db="EMBL/GenBank/DDBJ databases">
        <title>Ca. Dormibacterota MAGs.</title>
        <authorList>
            <person name="Montgomery K."/>
        </authorList>
    </citation>
    <scope>NUCLEOTIDE SEQUENCE [LARGE SCALE GENOMIC DNA]</scope>
    <source>
        <strain evidence="2">SC8812_S17_10</strain>
    </source>
</reference>
<evidence type="ECO:0000313" key="2">
    <source>
        <dbReference type="EMBL" id="MBJ7596592.1"/>
    </source>
</evidence>
<dbReference type="SUPFAM" id="SSF69118">
    <property type="entry name" value="AhpD-like"/>
    <property type="match status" value="1"/>
</dbReference>
<dbReference type="InterPro" id="IPR052512">
    <property type="entry name" value="4CMD/NDH-1_regulator"/>
</dbReference>
<dbReference type="EMBL" id="JAEKNR010000011">
    <property type="protein sequence ID" value="MBJ7596592.1"/>
    <property type="molecule type" value="Genomic_DNA"/>
</dbReference>
<comment type="caution">
    <text evidence="2">The sequence shown here is derived from an EMBL/GenBank/DDBJ whole genome shotgun (WGS) entry which is preliminary data.</text>
</comment>
<dbReference type="Proteomes" id="UP000612893">
    <property type="component" value="Unassembled WGS sequence"/>
</dbReference>
<gene>
    <name evidence="2" type="ORF">JF922_00690</name>
</gene>
<evidence type="ECO:0000313" key="3">
    <source>
        <dbReference type="Proteomes" id="UP000612893"/>
    </source>
</evidence>
<dbReference type="AlphaFoldDB" id="A0A934JX75"/>
<proteinExistence type="predicted"/>
<organism evidence="2 3">
    <name type="scientific">Candidatus Nephthysia bennettiae</name>
    <dbReference type="NCBI Taxonomy" id="3127016"/>
    <lineage>
        <taxon>Bacteria</taxon>
        <taxon>Bacillati</taxon>
        <taxon>Candidatus Dormiibacterota</taxon>
        <taxon>Candidatus Dormibacteria</taxon>
        <taxon>Candidatus Dormibacterales</taxon>
        <taxon>Candidatus Dormibacteraceae</taxon>
        <taxon>Candidatus Nephthysia</taxon>
    </lineage>
</organism>
<dbReference type="RefSeq" id="WP_338198420.1">
    <property type="nucleotide sequence ID" value="NZ_JAEKNR010000011.1"/>
</dbReference>
<dbReference type="InterPro" id="IPR003779">
    <property type="entry name" value="CMD-like"/>
</dbReference>
<sequence length="128" mass="14099">MADDRREAGMAIRREMFGDEYVDAMERKRTPFNSDFRDFLAGTVYGTIWSRPALDRRTRSCITVAMLVALGHYEELPLHVRGALKNGVTPEELREVLLQTAVYAGVPAANTAFAVAGEALKDADPAPA</sequence>
<name>A0A934JX75_9BACT</name>
<protein>
    <submittedName>
        <fullName evidence="2">Carboxymuconolactone decarboxylase family protein</fullName>
    </submittedName>
</protein>
<dbReference type="PANTHER" id="PTHR33570">
    <property type="entry name" value="4-CARBOXYMUCONOLACTONE DECARBOXYLASE FAMILY PROTEIN"/>
    <property type="match status" value="1"/>
</dbReference>
<keyword evidence="3" id="KW-1185">Reference proteome</keyword>
<dbReference type="Gene3D" id="1.20.1290.10">
    <property type="entry name" value="AhpD-like"/>
    <property type="match status" value="1"/>
</dbReference>
<dbReference type="PANTHER" id="PTHR33570:SF2">
    <property type="entry name" value="CARBOXYMUCONOLACTONE DECARBOXYLASE-LIKE DOMAIN-CONTAINING PROTEIN"/>
    <property type="match status" value="1"/>
</dbReference>